<proteinExistence type="predicted"/>
<gene>
    <name evidence="1" type="ORF">KALB_4930</name>
</gene>
<dbReference type="eggNOG" id="ENOG50323F1">
    <property type="taxonomic scope" value="Bacteria"/>
</dbReference>
<evidence type="ECO:0000313" key="2">
    <source>
        <dbReference type="Proteomes" id="UP000019225"/>
    </source>
</evidence>
<dbReference type="InterPro" id="IPR037219">
    <property type="entry name" value="Peptidase_M41-like"/>
</dbReference>
<dbReference type="GO" id="GO:0004176">
    <property type="term" value="F:ATP-dependent peptidase activity"/>
    <property type="evidence" value="ECO:0007669"/>
    <property type="project" value="InterPro"/>
</dbReference>
<dbReference type="STRING" id="1449976.KALB_4930"/>
<dbReference type="AlphaFoldDB" id="W5WBN8"/>
<keyword evidence="2" id="KW-1185">Reference proteome</keyword>
<reference evidence="1 2" key="1">
    <citation type="journal article" date="2014" name="BMC Genomics">
        <title>Complete genome sequence of producer of the glycopeptide antibiotic Aculeximycin Kutzneria albida DSM 43870T, a representative of minor genus of Pseudonocardiaceae.</title>
        <authorList>
            <person name="Rebets Y."/>
            <person name="Tokovenko B."/>
            <person name="Lushchyk I."/>
            <person name="Ruckert C."/>
            <person name="Zaburannyi N."/>
            <person name="Bechthold A."/>
            <person name="Kalinowski J."/>
            <person name="Luzhetskyy A."/>
        </authorList>
    </citation>
    <scope>NUCLEOTIDE SEQUENCE [LARGE SCALE GENOMIC DNA]</scope>
    <source>
        <strain evidence="1">DSM 43870</strain>
    </source>
</reference>
<evidence type="ECO:0008006" key="3">
    <source>
        <dbReference type="Google" id="ProtNLM"/>
    </source>
</evidence>
<dbReference type="OrthoDB" id="3635014at2"/>
<sequence length="154" mass="17591">MSILGNLRSTRPAPGDDPWRLHCAAHELGHMLVWQAFSFGIAGVTVTGFGDQVEGWTHLTDQGKNLTSPERCRLYLVGLLAGREADMRWARHSRRPFQEKHSKWDLREFQRIHRHPWVCDITVNVLRAQAHDAIACHWPQIVRMAPSLARKGSV</sequence>
<dbReference type="HOGENOM" id="CLU_1821353_0_0_11"/>
<name>W5WBN8_9PSEU</name>
<dbReference type="GO" id="GO:0004222">
    <property type="term" value="F:metalloendopeptidase activity"/>
    <property type="evidence" value="ECO:0007669"/>
    <property type="project" value="InterPro"/>
</dbReference>
<dbReference type="GO" id="GO:0005524">
    <property type="term" value="F:ATP binding"/>
    <property type="evidence" value="ECO:0007669"/>
    <property type="project" value="InterPro"/>
</dbReference>
<accession>W5WBN8</accession>
<protein>
    <recommendedName>
        <fullName evidence="3">Peptidase M41 domain-containing protein</fullName>
    </recommendedName>
</protein>
<dbReference type="RefSeq" id="WP_025358311.1">
    <property type="nucleotide sequence ID" value="NZ_CP007155.1"/>
</dbReference>
<dbReference type="KEGG" id="kal:KALB_4930"/>
<organism evidence="1 2">
    <name type="scientific">Kutzneria albida DSM 43870</name>
    <dbReference type="NCBI Taxonomy" id="1449976"/>
    <lineage>
        <taxon>Bacteria</taxon>
        <taxon>Bacillati</taxon>
        <taxon>Actinomycetota</taxon>
        <taxon>Actinomycetes</taxon>
        <taxon>Pseudonocardiales</taxon>
        <taxon>Pseudonocardiaceae</taxon>
        <taxon>Kutzneria</taxon>
    </lineage>
</organism>
<dbReference type="EMBL" id="CP007155">
    <property type="protein sequence ID" value="AHH98292.1"/>
    <property type="molecule type" value="Genomic_DNA"/>
</dbReference>
<dbReference type="GO" id="GO:0006508">
    <property type="term" value="P:proteolysis"/>
    <property type="evidence" value="ECO:0007669"/>
    <property type="project" value="InterPro"/>
</dbReference>
<dbReference type="Proteomes" id="UP000019225">
    <property type="component" value="Chromosome"/>
</dbReference>
<evidence type="ECO:0000313" key="1">
    <source>
        <dbReference type="EMBL" id="AHH98292.1"/>
    </source>
</evidence>
<dbReference type="SUPFAM" id="SSF140990">
    <property type="entry name" value="FtsH protease domain-like"/>
    <property type="match status" value="1"/>
</dbReference>